<dbReference type="EMBL" id="IACK01089623">
    <property type="protein sequence ID" value="LAA80841.1"/>
    <property type="molecule type" value="Transcribed_RNA"/>
</dbReference>
<sequence>MVRAPVHSRSFLHEKLGKIQDRGHHLLYFLQSFNNIRNYLFSYVILPLEEPQRLVIPKRRSSSSCLDTENNKRLTNWCTKNCGPFMKSAFMQALLELFLGDFSLGSRLPHT</sequence>
<dbReference type="AlphaFoldDB" id="A0A2D4I9I9"/>
<reference evidence="1" key="1">
    <citation type="submission" date="2017-07" db="EMBL/GenBank/DDBJ databases">
        <authorList>
            <person name="Mikheyev A."/>
            <person name="Grau M."/>
        </authorList>
    </citation>
    <scope>NUCLEOTIDE SEQUENCE</scope>
    <source>
        <tissue evidence="1">Venom_gland</tissue>
    </source>
</reference>
<proteinExistence type="predicted"/>
<reference evidence="1" key="2">
    <citation type="submission" date="2017-11" db="EMBL/GenBank/DDBJ databases">
        <title>Coralsnake Venomics: Analyses of Venom Gland Transcriptomes and Proteomes of Six Brazilian Taxa.</title>
        <authorList>
            <person name="Aird S.D."/>
            <person name="Jorge da Silva N."/>
            <person name="Qiu L."/>
            <person name="Villar-Briones A."/>
            <person name="Aparecida-Saddi V."/>
            <person name="Campos-Telles M.P."/>
            <person name="Grau M."/>
            <person name="Mikheyev A.S."/>
        </authorList>
    </citation>
    <scope>NUCLEOTIDE SEQUENCE</scope>
    <source>
        <tissue evidence="1">Venom_gland</tissue>
    </source>
</reference>
<protein>
    <submittedName>
        <fullName evidence="1">Uncharacterized protein</fullName>
    </submittedName>
</protein>
<organism evidence="1">
    <name type="scientific">Micrurus lemniscatus lemniscatus</name>
    <dbReference type="NCBI Taxonomy" id="129467"/>
    <lineage>
        <taxon>Eukaryota</taxon>
        <taxon>Metazoa</taxon>
        <taxon>Chordata</taxon>
        <taxon>Craniata</taxon>
        <taxon>Vertebrata</taxon>
        <taxon>Euteleostomi</taxon>
        <taxon>Lepidosauria</taxon>
        <taxon>Squamata</taxon>
        <taxon>Bifurcata</taxon>
        <taxon>Unidentata</taxon>
        <taxon>Episquamata</taxon>
        <taxon>Toxicofera</taxon>
        <taxon>Serpentes</taxon>
        <taxon>Colubroidea</taxon>
        <taxon>Elapidae</taxon>
        <taxon>Elapinae</taxon>
        <taxon>Micrurus</taxon>
    </lineage>
</organism>
<name>A0A2D4I9I9_MICLE</name>
<accession>A0A2D4I9I9</accession>
<evidence type="ECO:0000313" key="1">
    <source>
        <dbReference type="EMBL" id="LAA80841.1"/>
    </source>
</evidence>